<evidence type="ECO:0000313" key="2">
    <source>
        <dbReference type="EMBL" id="KAH9425472.1"/>
    </source>
</evidence>
<dbReference type="Proteomes" id="UP000887458">
    <property type="component" value="Unassembled WGS sequence"/>
</dbReference>
<evidence type="ECO:0000256" key="1">
    <source>
        <dbReference type="SAM" id="Phobius"/>
    </source>
</evidence>
<gene>
    <name evidence="2" type="ORF">DERP_006080</name>
</gene>
<keyword evidence="3" id="KW-1185">Reference proteome</keyword>
<reference evidence="2 3" key="2">
    <citation type="journal article" date="2022" name="Mol. Biol. Evol.">
        <title>Comparative Genomics Reveals Insights into the Divergent Evolution of Astigmatic Mites and Household Pest Adaptations.</title>
        <authorList>
            <person name="Xiong Q."/>
            <person name="Wan A.T."/>
            <person name="Liu X."/>
            <person name="Fung C.S."/>
            <person name="Xiao X."/>
            <person name="Malainual N."/>
            <person name="Hou J."/>
            <person name="Wang L."/>
            <person name="Wang M."/>
            <person name="Yang K.Y."/>
            <person name="Cui Y."/>
            <person name="Leung E.L."/>
            <person name="Nong W."/>
            <person name="Shin S.K."/>
            <person name="Au S.W."/>
            <person name="Jeong K.Y."/>
            <person name="Chew F.T."/>
            <person name="Hui J.H."/>
            <person name="Leung T.F."/>
            <person name="Tungtrongchitr A."/>
            <person name="Zhong N."/>
            <person name="Liu Z."/>
            <person name="Tsui S.K."/>
        </authorList>
    </citation>
    <scope>NUCLEOTIDE SEQUENCE [LARGE SCALE GENOMIC DNA]</scope>
    <source>
        <strain evidence="2">Derp</strain>
    </source>
</reference>
<sequence length="157" mass="17341">MTVSIINRSGIITLAKPKLFDNDVCRLFHGFINGFNNNCGCCCLSIRLIFSNNVVGLRVVVVVDVVVVVVEIGKSIFCIVVCFLDSITSGIVKSIFIIGLLVVVDVVDVVVDVVDVIGDDTTFFFNIKRCDFMVGKPNRLRSTLLIVFNDFKPLFDD</sequence>
<feature type="transmembrane region" description="Helical" evidence="1">
    <location>
        <begin position="59"/>
        <end position="84"/>
    </location>
</feature>
<accession>A0ABQ8JT76</accession>
<organism evidence="2 3">
    <name type="scientific">Dermatophagoides pteronyssinus</name>
    <name type="common">European house dust mite</name>
    <dbReference type="NCBI Taxonomy" id="6956"/>
    <lineage>
        <taxon>Eukaryota</taxon>
        <taxon>Metazoa</taxon>
        <taxon>Ecdysozoa</taxon>
        <taxon>Arthropoda</taxon>
        <taxon>Chelicerata</taxon>
        <taxon>Arachnida</taxon>
        <taxon>Acari</taxon>
        <taxon>Acariformes</taxon>
        <taxon>Sarcoptiformes</taxon>
        <taxon>Astigmata</taxon>
        <taxon>Psoroptidia</taxon>
        <taxon>Analgoidea</taxon>
        <taxon>Pyroglyphidae</taxon>
        <taxon>Dermatophagoidinae</taxon>
        <taxon>Dermatophagoides</taxon>
    </lineage>
</organism>
<keyword evidence="1" id="KW-1133">Transmembrane helix</keyword>
<evidence type="ECO:0000313" key="3">
    <source>
        <dbReference type="Proteomes" id="UP000887458"/>
    </source>
</evidence>
<comment type="caution">
    <text evidence="2">The sequence shown here is derived from an EMBL/GenBank/DDBJ whole genome shotgun (WGS) entry which is preliminary data.</text>
</comment>
<keyword evidence="1" id="KW-0472">Membrane</keyword>
<name>A0ABQ8JT76_DERPT</name>
<reference evidence="2 3" key="1">
    <citation type="journal article" date="2018" name="J. Allergy Clin. Immunol.">
        <title>High-quality assembly of Dermatophagoides pteronyssinus genome and transcriptome reveals a wide range of novel allergens.</title>
        <authorList>
            <person name="Liu X.Y."/>
            <person name="Yang K.Y."/>
            <person name="Wang M.Q."/>
            <person name="Kwok J.S."/>
            <person name="Zeng X."/>
            <person name="Yang Z."/>
            <person name="Xiao X.J."/>
            <person name="Lau C.P."/>
            <person name="Li Y."/>
            <person name="Huang Z.M."/>
            <person name="Ba J.G."/>
            <person name="Yim A.K."/>
            <person name="Ouyang C.Y."/>
            <person name="Ngai S.M."/>
            <person name="Chan T.F."/>
            <person name="Leung E.L."/>
            <person name="Liu L."/>
            <person name="Liu Z.G."/>
            <person name="Tsui S.K."/>
        </authorList>
    </citation>
    <scope>NUCLEOTIDE SEQUENCE [LARGE SCALE GENOMIC DNA]</scope>
    <source>
        <strain evidence="2">Derp</strain>
    </source>
</reference>
<feature type="transmembrane region" description="Helical" evidence="1">
    <location>
        <begin position="91"/>
        <end position="111"/>
    </location>
</feature>
<proteinExistence type="predicted"/>
<keyword evidence="1" id="KW-0812">Transmembrane</keyword>
<dbReference type="EMBL" id="NJHN03000018">
    <property type="protein sequence ID" value="KAH9425472.1"/>
    <property type="molecule type" value="Genomic_DNA"/>
</dbReference>
<protein>
    <submittedName>
        <fullName evidence="2">Uncharacterized protein</fullName>
    </submittedName>
</protein>